<dbReference type="EMBL" id="GBXM01084406">
    <property type="protein sequence ID" value="JAH24171.1"/>
    <property type="molecule type" value="Transcribed_RNA"/>
</dbReference>
<organism evidence="1">
    <name type="scientific">Anguilla anguilla</name>
    <name type="common">European freshwater eel</name>
    <name type="synonym">Muraena anguilla</name>
    <dbReference type="NCBI Taxonomy" id="7936"/>
    <lineage>
        <taxon>Eukaryota</taxon>
        <taxon>Metazoa</taxon>
        <taxon>Chordata</taxon>
        <taxon>Craniata</taxon>
        <taxon>Vertebrata</taxon>
        <taxon>Euteleostomi</taxon>
        <taxon>Actinopterygii</taxon>
        <taxon>Neopterygii</taxon>
        <taxon>Teleostei</taxon>
        <taxon>Anguilliformes</taxon>
        <taxon>Anguillidae</taxon>
        <taxon>Anguilla</taxon>
    </lineage>
</organism>
<protein>
    <submittedName>
        <fullName evidence="1">Uncharacterized protein</fullName>
    </submittedName>
</protein>
<dbReference type="AlphaFoldDB" id="A0A0E9R4T0"/>
<reference evidence="1" key="1">
    <citation type="submission" date="2014-11" db="EMBL/GenBank/DDBJ databases">
        <authorList>
            <person name="Amaro Gonzalez C."/>
        </authorList>
    </citation>
    <scope>NUCLEOTIDE SEQUENCE</scope>
</reference>
<proteinExistence type="predicted"/>
<reference evidence="1" key="2">
    <citation type="journal article" date="2015" name="Fish Shellfish Immunol.">
        <title>Early steps in the European eel (Anguilla anguilla)-Vibrio vulnificus interaction in the gills: Role of the RtxA13 toxin.</title>
        <authorList>
            <person name="Callol A."/>
            <person name="Pajuelo D."/>
            <person name="Ebbesson L."/>
            <person name="Teles M."/>
            <person name="MacKenzie S."/>
            <person name="Amaro C."/>
        </authorList>
    </citation>
    <scope>NUCLEOTIDE SEQUENCE</scope>
</reference>
<name>A0A0E9R4T0_ANGAN</name>
<accession>A0A0E9R4T0</accession>
<sequence>MNPHKNNVEVYSHTQETSHWRSECRSDTKTLVQPRAVLFVWLAAG</sequence>
<evidence type="ECO:0000313" key="1">
    <source>
        <dbReference type="EMBL" id="JAH24171.1"/>
    </source>
</evidence>